<evidence type="ECO:0000313" key="10">
    <source>
        <dbReference type="EnsemblMetazoa" id="GAUT021387-PA"/>
    </source>
</evidence>
<evidence type="ECO:0000256" key="2">
    <source>
        <dbReference type="ARBA" id="ARBA00010938"/>
    </source>
</evidence>
<dbReference type="Pfam" id="PF00569">
    <property type="entry name" value="ZZ"/>
    <property type="match status" value="1"/>
</dbReference>
<dbReference type="GO" id="GO:0008270">
    <property type="term" value="F:zinc ion binding"/>
    <property type="evidence" value="ECO:0007669"/>
    <property type="project" value="UniProtKB-KW"/>
</dbReference>
<organism evidence="10 11">
    <name type="scientific">Glossina austeni</name>
    <name type="common">Savannah tsetse fly</name>
    <dbReference type="NCBI Taxonomy" id="7395"/>
    <lineage>
        <taxon>Eukaryota</taxon>
        <taxon>Metazoa</taxon>
        <taxon>Ecdysozoa</taxon>
        <taxon>Arthropoda</taxon>
        <taxon>Hexapoda</taxon>
        <taxon>Insecta</taxon>
        <taxon>Pterygota</taxon>
        <taxon>Neoptera</taxon>
        <taxon>Endopterygota</taxon>
        <taxon>Diptera</taxon>
        <taxon>Brachycera</taxon>
        <taxon>Muscomorpha</taxon>
        <taxon>Hippoboscoidea</taxon>
        <taxon>Glossinidae</taxon>
        <taxon>Glossina</taxon>
    </lineage>
</organism>
<dbReference type="GO" id="GO:0005886">
    <property type="term" value="C:plasma membrane"/>
    <property type="evidence" value="ECO:0007669"/>
    <property type="project" value="TreeGrafter"/>
</dbReference>
<name>A0A1A9V030_GLOAU</name>
<dbReference type="EnsemblMetazoa" id="GAUT021387-RA">
    <property type="protein sequence ID" value="GAUT021387-PA"/>
    <property type="gene ID" value="GAUT021387"/>
</dbReference>
<dbReference type="Proteomes" id="UP000078200">
    <property type="component" value="Unassembled WGS sequence"/>
</dbReference>
<dbReference type="GO" id="GO:0023051">
    <property type="term" value="P:regulation of signaling"/>
    <property type="evidence" value="ECO:0007669"/>
    <property type="project" value="UniProtKB-ARBA"/>
</dbReference>
<keyword evidence="7" id="KW-0862">Zinc</keyword>
<sequence>MSRHERVSCNFSLKANFNECRYKCLIRYDYDLCTNCYEEAVTSIRHLDDHFMQSIITRSEIELFFGDEMHNSEQSQRFTCPYCKKMGFSDGTSLEHVSAEHTETSLAVVCPVCAGLPGGEPNLVADDFAGHLSLTFMCFVMSKSRSSVVTSEERGSVNQPVGNVR</sequence>
<dbReference type="PROSITE" id="PS50135">
    <property type="entry name" value="ZF_ZZ_2"/>
    <property type="match status" value="1"/>
</dbReference>
<accession>A0A1A9V030</accession>
<dbReference type="EC" id="2.3.2.27" evidence="3"/>
<dbReference type="GO" id="GO:0099536">
    <property type="term" value="P:synaptic signaling"/>
    <property type="evidence" value="ECO:0007669"/>
    <property type="project" value="TreeGrafter"/>
</dbReference>
<evidence type="ECO:0000256" key="6">
    <source>
        <dbReference type="ARBA" id="ARBA00022771"/>
    </source>
</evidence>
<dbReference type="PANTHER" id="PTHR12268:SF13">
    <property type="entry name" value="E3 UBIQUITIN-PROTEIN LIGASE KCMF1"/>
    <property type="match status" value="1"/>
</dbReference>
<dbReference type="GO" id="GO:0045202">
    <property type="term" value="C:synapse"/>
    <property type="evidence" value="ECO:0007669"/>
    <property type="project" value="GOC"/>
</dbReference>
<evidence type="ECO:0000256" key="5">
    <source>
        <dbReference type="ARBA" id="ARBA00022723"/>
    </source>
</evidence>
<dbReference type="AlphaFoldDB" id="A0A1A9V030"/>
<dbReference type="Gene3D" id="3.30.60.90">
    <property type="match status" value="1"/>
</dbReference>
<keyword evidence="4" id="KW-0808">Transferase</keyword>
<dbReference type="PANTHER" id="PTHR12268">
    <property type="entry name" value="E3 UBIQUITIN-PROTEIN LIGASE KCMF1"/>
    <property type="match status" value="1"/>
</dbReference>
<evidence type="ECO:0000256" key="8">
    <source>
        <dbReference type="PROSITE-ProRule" id="PRU00228"/>
    </source>
</evidence>
<dbReference type="SMART" id="SM00291">
    <property type="entry name" value="ZnF_ZZ"/>
    <property type="match status" value="1"/>
</dbReference>
<dbReference type="Pfam" id="PF05605">
    <property type="entry name" value="zf-Di19"/>
    <property type="match status" value="1"/>
</dbReference>
<dbReference type="VEuPathDB" id="VectorBase:GAUT021387"/>
<evidence type="ECO:0000256" key="4">
    <source>
        <dbReference type="ARBA" id="ARBA00022679"/>
    </source>
</evidence>
<dbReference type="GO" id="GO:0010646">
    <property type="term" value="P:regulation of cell communication"/>
    <property type="evidence" value="ECO:0007669"/>
    <property type="project" value="UniProtKB-ARBA"/>
</dbReference>
<evidence type="ECO:0000256" key="7">
    <source>
        <dbReference type="ARBA" id="ARBA00022833"/>
    </source>
</evidence>
<dbReference type="GO" id="GO:0061630">
    <property type="term" value="F:ubiquitin protein ligase activity"/>
    <property type="evidence" value="ECO:0007669"/>
    <property type="project" value="UniProtKB-EC"/>
</dbReference>
<reference evidence="10" key="1">
    <citation type="submission" date="2020-05" db="UniProtKB">
        <authorList>
            <consortium name="EnsemblMetazoa"/>
        </authorList>
    </citation>
    <scope>IDENTIFICATION</scope>
    <source>
        <strain evidence="10">TTRI</strain>
    </source>
</reference>
<comment type="catalytic activity">
    <reaction evidence="1">
        <text>S-ubiquitinyl-[E2 ubiquitin-conjugating enzyme]-L-cysteine + [acceptor protein]-L-lysine = [E2 ubiquitin-conjugating enzyme]-L-cysteine + N(6)-ubiquitinyl-[acceptor protein]-L-lysine.</text>
        <dbReference type="EC" id="2.3.2.27"/>
    </reaction>
</comment>
<dbReference type="InterPro" id="IPR008598">
    <property type="entry name" value="Di19_Zn-bd"/>
</dbReference>
<dbReference type="InterPro" id="IPR000433">
    <property type="entry name" value="Znf_ZZ"/>
</dbReference>
<keyword evidence="11" id="KW-1185">Reference proteome</keyword>
<dbReference type="InterPro" id="IPR043145">
    <property type="entry name" value="Znf_ZZ_sf"/>
</dbReference>
<evidence type="ECO:0000256" key="1">
    <source>
        <dbReference type="ARBA" id="ARBA00000900"/>
    </source>
</evidence>
<evidence type="ECO:0000313" key="11">
    <source>
        <dbReference type="Proteomes" id="UP000078200"/>
    </source>
</evidence>
<keyword evidence="6 8" id="KW-0863">Zinc-finger</keyword>
<evidence type="ECO:0000256" key="3">
    <source>
        <dbReference type="ARBA" id="ARBA00012483"/>
    </source>
</evidence>
<dbReference type="InterPro" id="IPR050774">
    <property type="entry name" value="KCMF1/Dystrophin"/>
</dbReference>
<evidence type="ECO:0000259" key="9">
    <source>
        <dbReference type="PROSITE" id="PS50135"/>
    </source>
</evidence>
<comment type="similarity">
    <text evidence="2">Belongs to the KCMF1 family.</text>
</comment>
<feature type="domain" description="ZZ-type" evidence="9">
    <location>
        <begin position="4"/>
        <end position="60"/>
    </location>
</feature>
<proteinExistence type="inferred from homology"/>
<keyword evidence="5" id="KW-0479">Metal-binding</keyword>
<dbReference type="SUPFAM" id="SSF57850">
    <property type="entry name" value="RING/U-box"/>
    <property type="match status" value="1"/>
</dbReference>
<protein>
    <recommendedName>
        <fullName evidence="3">RING-type E3 ubiquitin transferase</fullName>
        <ecNumber evidence="3">2.3.2.27</ecNumber>
    </recommendedName>
</protein>